<dbReference type="EMBL" id="BNJF01000004">
    <property type="protein sequence ID" value="GHO48428.1"/>
    <property type="molecule type" value="Genomic_DNA"/>
</dbReference>
<evidence type="ECO:0000256" key="1">
    <source>
        <dbReference type="SAM" id="Phobius"/>
    </source>
</evidence>
<keyword evidence="1" id="KW-1133">Transmembrane helix</keyword>
<dbReference type="Proteomes" id="UP000612362">
    <property type="component" value="Unassembled WGS sequence"/>
</dbReference>
<keyword evidence="1" id="KW-0472">Membrane</keyword>
<dbReference type="RefSeq" id="WP_220197637.1">
    <property type="nucleotide sequence ID" value="NZ_BNJF01000004.1"/>
</dbReference>
<evidence type="ECO:0000313" key="2">
    <source>
        <dbReference type="EMBL" id="GHO48428.1"/>
    </source>
</evidence>
<accession>A0A8J3I7A9</accession>
<dbReference type="Pfam" id="PF20226">
    <property type="entry name" value="DUF6585"/>
    <property type="match status" value="1"/>
</dbReference>
<feature type="transmembrane region" description="Helical" evidence="1">
    <location>
        <begin position="66"/>
        <end position="88"/>
    </location>
</feature>
<gene>
    <name evidence="2" type="ORF">KSX_65910</name>
</gene>
<dbReference type="InterPro" id="IPR046492">
    <property type="entry name" value="DUF6585"/>
</dbReference>
<protein>
    <submittedName>
        <fullName evidence="2">Uncharacterized protein</fullName>
    </submittedName>
</protein>
<comment type="caution">
    <text evidence="2">The sequence shown here is derived from an EMBL/GenBank/DDBJ whole genome shotgun (WGS) entry which is preliminary data.</text>
</comment>
<keyword evidence="3" id="KW-1185">Reference proteome</keyword>
<feature type="transmembrane region" description="Helical" evidence="1">
    <location>
        <begin position="94"/>
        <end position="112"/>
    </location>
</feature>
<evidence type="ECO:0000313" key="3">
    <source>
        <dbReference type="Proteomes" id="UP000612362"/>
    </source>
</evidence>
<name>A0A8J3I7A9_9CHLR</name>
<dbReference type="AlphaFoldDB" id="A0A8J3I7A9"/>
<keyword evidence="1" id="KW-0812">Transmembrane</keyword>
<proteinExistence type="predicted"/>
<reference evidence="2" key="1">
    <citation type="submission" date="2020-10" db="EMBL/GenBank/DDBJ databases">
        <title>Taxonomic study of unclassified bacteria belonging to the class Ktedonobacteria.</title>
        <authorList>
            <person name="Yabe S."/>
            <person name="Wang C.M."/>
            <person name="Zheng Y."/>
            <person name="Sakai Y."/>
            <person name="Cavaletti L."/>
            <person name="Monciardini P."/>
            <person name="Donadio S."/>
        </authorList>
    </citation>
    <scope>NUCLEOTIDE SEQUENCE</scope>
    <source>
        <strain evidence="2">SOSP1-1</strain>
    </source>
</reference>
<organism evidence="2 3">
    <name type="scientific">Ktedonospora formicarum</name>
    <dbReference type="NCBI Taxonomy" id="2778364"/>
    <lineage>
        <taxon>Bacteria</taxon>
        <taxon>Bacillati</taxon>
        <taxon>Chloroflexota</taxon>
        <taxon>Ktedonobacteria</taxon>
        <taxon>Ktedonobacterales</taxon>
        <taxon>Ktedonobacteraceae</taxon>
        <taxon>Ktedonospora</taxon>
    </lineage>
</organism>
<sequence length="331" mass="34928">MAWQPQYPGQVNNPFTSPFGGTTPPAQIPPAVFQVAEAAGLGAPVREYNRGANTSNAGRSALQIPLLMGLIGGGIGLLVGIVVPLLVVPFPFNLVTAGVVLVVFLPFAPMLIRLTRGSFGGGGKHDFRAWACPGGLVYTQGGQFSALRWEDIAYVWRKAGILNGVPSILGYSVQPMNGPTFAFNLLTGPYAGLIDMVENSSGSMSISSGAGEISSSGGFVQISGYASLNAYAGLGELIEEQLLQRRLPQFLESFQQGGSLPFGKVTIYPQGLSDGNKNLSWHEIASVQVSPLAILITKQPANLPWFNLSTSELPNAPLFVGLLNTLRARQG</sequence>